<gene>
    <name evidence="1" type="ORF">Tci_617822</name>
</gene>
<reference evidence="1" key="1">
    <citation type="journal article" date="2019" name="Sci. Rep.">
        <title>Draft genome of Tanacetum cinerariifolium, the natural source of mosquito coil.</title>
        <authorList>
            <person name="Yamashiro T."/>
            <person name="Shiraishi A."/>
            <person name="Satake H."/>
            <person name="Nakayama K."/>
        </authorList>
    </citation>
    <scope>NUCLEOTIDE SEQUENCE</scope>
</reference>
<protein>
    <submittedName>
        <fullName evidence="1">Uncharacterized mitochondrial protein AtMg00810-like</fullName>
    </submittedName>
</protein>
<feature type="non-terminal residue" evidence="1">
    <location>
        <position position="1"/>
    </location>
</feature>
<evidence type="ECO:0000313" key="1">
    <source>
        <dbReference type="EMBL" id="GFA45850.1"/>
    </source>
</evidence>
<organism evidence="1">
    <name type="scientific">Tanacetum cinerariifolium</name>
    <name type="common">Dalmatian daisy</name>
    <name type="synonym">Chrysanthemum cinerariifolium</name>
    <dbReference type="NCBI Taxonomy" id="118510"/>
    <lineage>
        <taxon>Eukaryota</taxon>
        <taxon>Viridiplantae</taxon>
        <taxon>Streptophyta</taxon>
        <taxon>Embryophyta</taxon>
        <taxon>Tracheophyta</taxon>
        <taxon>Spermatophyta</taxon>
        <taxon>Magnoliopsida</taxon>
        <taxon>eudicotyledons</taxon>
        <taxon>Gunneridae</taxon>
        <taxon>Pentapetalae</taxon>
        <taxon>asterids</taxon>
        <taxon>campanulids</taxon>
        <taxon>Asterales</taxon>
        <taxon>Asteraceae</taxon>
        <taxon>Asteroideae</taxon>
        <taxon>Anthemideae</taxon>
        <taxon>Anthemidinae</taxon>
        <taxon>Tanacetum</taxon>
    </lineage>
</organism>
<name>A0A699JLT4_TANCI</name>
<dbReference type="AlphaFoldDB" id="A0A699JLT4"/>
<proteinExistence type="predicted"/>
<accession>A0A699JLT4</accession>
<sequence length="126" mass="13860">TPVSAAGSTYVYLGGSIPVNVATLPNADLLTDPLMPDLEDTADLQDTRIFSCAYDDEVEGVEADFNSLELIIIVMQKDDGIFINQDKYVADILNKFDFSSVKTTSTPIETNKELLKDEEVKDVDVH</sequence>
<dbReference type="EMBL" id="BKCJ010427680">
    <property type="protein sequence ID" value="GFA45850.1"/>
    <property type="molecule type" value="Genomic_DNA"/>
</dbReference>
<comment type="caution">
    <text evidence="1">The sequence shown here is derived from an EMBL/GenBank/DDBJ whole genome shotgun (WGS) entry which is preliminary data.</text>
</comment>